<organism evidence="3 4">
    <name type="scientific">Polyrhizophydium stewartii</name>
    <dbReference type="NCBI Taxonomy" id="2732419"/>
    <lineage>
        <taxon>Eukaryota</taxon>
        <taxon>Fungi</taxon>
        <taxon>Fungi incertae sedis</taxon>
        <taxon>Chytridiomycota</taxon>
        <taxon>Chytridiomycota incertae sedis</taxon>
        <taxon>Chytridiomycetes</taxon>
        <taxon>Rhizophydiales</taxon>
        <taxon>Rhizophydiales incertae sedis</taxon>
        <taxon>Polyrhizophydium</taxon>
    </lineage>
</organism>
<feature type="transmembrane region" description="Helical" evidence="2">
    <location>
        <begin position="45"/>
        <end position="65"/>
    </location>
</feature>
<accession>A0ABR4N6E1</accession>
<dbReference type="Proteomes" id="UP001527925">
    <property type="component" value="Unassembled WGS sequence"/>
</dbReference>
<feature type="transmembrane region" description="Helical" evidence="2">
    <location>
        <begin position="196"/>
        <end position="213"/>
    </location>
</feature>
<evidence type="ECO:0000256" key="1">
    <source>
        <dbReference type="SAM" id="MobiDB-lite"/>
    </source>
</evidence>
<keyword evidence="2" id="KW-0812">Transmembrane</keyword>
<dbReference type="EMBL" id="JADGIZ020000027">
    <property type="protein sequence ID" value="KAL2915034.1"/>
    <property type="molecule type" value="Genomic_DNA"/>
</dbReference>
<comment type="caution">
    <text evidence="3">The sequence shown here is derived from an EMBL/GenBank/DDBJ whole genome shotgun (WGS) entry which is preliminary data.</text>
</comment>
<evidence type="ECO:0000313" key="3">
    <source>
        <dbReference type="EMBL" id="KAL2915034.1"/>
    </source>
</evidence>
<keyword evidence="4" id="KW-1185">Reference proteome</keyword>
<evidence type="ECO:0000256" key="2">
    <source>
        <dbReference type="SAM" id="Phobius"/>
    </source>
</evidence>
<gene>
    <name evidence="3" type="ORF">HK105_205356</name>
</gene>
<feature type="transmembrane region" description="Helical" evidence="2">
    <location>
        <begin position="77"/>
        <end position="95"/>
    </location>
</feature>
<evidence type="ECO:0000313" key="4">
    <source>
        <dbReference type="Proteomes" id="UP001527925"/>
    </source>
</evidence>
<feature type="transmembrane region" description="Helical" evidence="2">
    <location>
        <begin position="107"/>
        <end position="132"/>
    </location>
</feature>
<protein>
    <submittedName>
        <fullName evidence="3">Uncharacterized protein</fullName>
    </submittedName>
</protein>
<feature type="transmembrane region" description="Helical" evidence="2">
    <location>
        <begin position="152"/>
        <end position="175"/>
    </location>
</feature>
<name>A0ABR4N6E1_9FUNG</name>
<sequence length="304" mass="33795">MPVQQTPDYILYEFVQLNLHFRWALTVYMFVKGIRWAIRNNLSLILLIVLAFAVIEASFQATYLVTIVGDCVAHLRLLYSAWIIYTFLLDCVLYYRAWCISASKTQLQLAVSIFLTVGHMICLIIDALYSISVTKDLGIGCESYPGWPRSLYGAWSTINDIVQVGLFCGPLLGAVKNVANMRHDSTTYRRMIMKSVVCLTICTIANVTYSIVVSMQMQVLSLIFSDISLLFQILSACEIQFNSHRETDKASLGALIQQAPPQGPRKLGDTNLPFSNPAADGKEPTVVSVTGGGGQTRMAHFESL</sequence>
<keyword evidence="2" id="KW-0472">Membrane</keyword>
<keyword evidence="2" id="KW-1133">Transmembrane helix</keyword>
<reference evidence="3 4" key="1">
    <citation type="submission" date="2023-09" db="EMBL/GenBank/DDBJ databases">
        <title>Pangenome analysis of Batrachochytrium dendrobatidis and related Chytrids.</title>
        <authorList>
            <person name="Yacoub M.N."/>
            <person name="Stajich J.E."/>
            <person name="James T.Y."/>
        </authorList>
    </citation>
    <scope>NUCLEOTIDE SEQUENCE [LARGE SCALE GENOMIC DNA]</scope>
    <source>
        <strain evidence="3 4">JEL0888</strain>
    </source>
</reference>
<feature type="region of interest" description="Disordered" evidence="1">
    <location>
        <begin position="261"/>
        <end position="284"/>
    </location>
</feature>
<proteinExistence type="predicted"/>